<feature type="compositionally biased region" description="Basic and acidic residues" evidence="1">
    <location>
        <begin position="228"/>
        <end position="241"/>
    </location>
</feature>
<organism evidence="3 4">
    <name type="scientific">Rhipicephalus microplus</name>
    <name type="common">Cattle tick</name>
    <name type="synonym">Boophilus microplus</name>
    <dbReference type="NCBI Taxonomy" id="6941"/>
    <lineage>
        <taxon>Eukaryota</taxon>
        <taxon>Metazoa</taxon>
        <taxon>Ecdysozoa</taxon>
        <taxon>Arthropoda</taxon>
        <taxon>Chelicerata</taxon>
        <taxon>Arachnida</taxon>
        <taxon>Acari</taxon>
        <taxon>Parasitiformes</taxon>
        <taxon>Ixodida</taxon>
        <taxon>Ixodoidea</taxon>
        <taxon>Ixodidae</taxon>
        <taxon>Rhipicephalinae</taxon>
        <taxon>Rhipicephalus</taxon>
        <taxon>Boophilus</taxon>
    </lineage>
</organism>
<comment type="caution">
    <text evidence="3">The sequence shown here is derived from an EMBL/GenBank/DDBJ whole genome shotgun (WGS) entry which is preliminary data.</text>
</comment>
<name>A0A9J6DED3_RHIMP</name>
<evidence type="ECO:0000313" key="3">
    <source>
        <dbReference type="EMBL" id="KAH8020487.1"/>
    </source>
</evidence>
<keyword evidence="2" id="KW-0812">Transmembrane</keyword>
<feature type="region of interest" description="Disordered" evidence="1">
    <location>
        <begin position="211"/>
        <end position="303"/>
    </location>
</feature>
<accession>A0A9J6DED3</accession>
<reference evidence="3" key="1">
    <citation type="journal article" date="2020" name="Cell">
        <title>Large-Scale Comparative Analyses of Tick Genomes Elucidate Their Genetic Diversity and Vector Capacities.</title>
        <authorList>
            <consortium name="Tick Genome and Microbiome Consortium (TIGMIC)"/>
            <person name="Jia N."/>
            <person name="Wang J."/>
            <person name="Shi W."/>
            <person name="Du L."/>
            <person name="Sun Y."/>
            <person name="Zhan W."/>
            <person name="Jiang J.F."/>
            <person name="Wang Q."/>
            <person name="Zhang B."/>
            <person name="Ji P."/>
            <person name="Bell-Sakyi L."/>
            <person name="Cui X.M."/>
            <person name="Yuan T.T."/>
            <person name="Jiang B.G."/>
            <person name="Yang W.F."/>
            <person name="Lam T.T."/>
            <person name="Chang Q.C."/>
            <person name="Ding S.J."/>
            <person name="Wang X.J."/>
            <person name="Zhu J.G."/>
            <person name="Ruan X.D."/>
            <person name="Zhao L."/>
            <person name="Wei J.T."/>
            <person name="Ye R.Z."/>
            <person name="Que T.C."/>
            <person name="Du C.H."/>
            <person name="Zhou Y.H."/>
            <person name="Cheng J.X."/>
            <person name="Dai P.F."/>
            <person name="Guo W.B."/>
            <person name="Han X.H."/>
            <person name="Huang E.J."/>
            <person name="Li L.F."/>
            <person name="Wei W."/>
            <person name="Gao Y.C."/>
            <person name="Liu J.Z."/>
            <person name="Shao H.Z."/>
            <person name="Wang X."/>
            <person name="Wang C.C."/>
            <person name="Yang T.C."/>
            <person name="Huo Q.B."/>
            <person name="Li W."/>
            <person name="Chen H.Y."/>
            <person name="Chen S.E."/>
            <person name="Zhou L.G."/>
            <person name="Ni X.B."/>
            <person name="Tian J.H."/>
            <person name="Sheng Y."/>
            <person name="Liu T."/>
            <person name="Pan Y.S."/>
            <person name="Xia L.Y."/>
            <person name="Li J."/>
            <person name="Zhao F."/>
            <person name="Cao W.C."/>
        </authorList>
    </citation>
    <scope>NUCLEOTIDE SEQUENCE</scope>
    <source>
        <strain evidence="3">Rmic-2018</strain>
    </source>
</reference>
<evidence type="ECO:0000256" key="1">
    <source>
        <dbReference type="SAM" id="MobiDB-lite"/>
    </source>
</evidence>
<feature type="compositionally biased region" description="Polar residues" evidence="1">
    <location>
        <begin position="58"/>
        <end position="68"/>
    </location>
</feature>
<feature type="compositionally biased region" description="Basic and acidic residues" evidence="1">
    <location>
        <begin position="109"/>
        <end position="153"/>
    </location>
</feature>
<keyword evidence="2" id="KW-0472">Membrane</keyword>
<feature type="region of interest" description="Disordered" evidence="1">
    <location>
        <begin position="366"/>
        <end position="390"/>
    </location>
</feature>
<evidence type="ECO:0000256" key="2">
    <source>
        <dbReference type="SAM" id="Phobius"/>
    </source>
</evidence>
<keyword evidence="4" id="KW-1185">Reference proteome</keyword>
<feature type="compositionally biased region" description="Polar residues" evidence="1">
    <location>
        <begin position="255"/>
        <end position="270"/>
    </location>
</feature>
<reference evidence="3" key="2">
    <citation type="submission" date="2021-09" db="EMBL/GenBank/DDBJ databases">
        <authorList>
            <person name="Jia N."/>
            <person name="Wang J."/>
            <person name="Shi W."/>
            <person name="Du L."/>
            <person name="Sun Y."/>
            <person name="Zhan W."/>
            <person name="Jiang J."/>
            <person name="Wang Q."/>
            <person name="Zhang B."/>
            <person name="Ji P."/>
            <person name="Sakyi L.B."/>
            <person name="Cui X."/>
            <person name="Yuan T."/>
            <person name="Jiang B."/>
            <person name="Yang W."/>
            <person name="Lam T.T.-Y."/>
            <person name="Chang Q."/>
            <person name="Ding S."/>
            <person name="Wang X."/>
            <person name="Zhu J."/>
            <person name="Ruan X."/>
            <person name="Zhao L."/>
            <person name="Wei J."/>
            <person name="Que T."/>
            <person name="Du C."/>
            <person name="Cheng J."/>
            <person name="Dai P."/>
            <person name="Han X."/>
            <person name="Huang E."/>
            <person name="Gao Y."/>
            <person name="Liu J."/>
            <person name="Shao H."/>
            <person name="Ye R."/>
            <person name="Li L."/>
            <person name="Wei W."/>
            <person name="Wang X."/>
            <person name="Wang C."/>
            <person name="Huo Q."/>
            <person name="Li W."/>
            <person name="Guo W."/>
            <person name="Chen H."/>
            <person name="Chen S."/>
            <person name="Zhou L."/>
            <person name="Zhou L."/>
            <person name="Ni X."/>
            <person name="Tian J."/>
            <person name="Zhou Y."/>
            <person name="Sheng Y."/>
            <person name="Liu T."/>
            <person name="Pan Y."/>
            <person name="Xia L."/>
            <person name="Li J."/>
            <person name="Zhao F."/>
            <person name="Cao W."/>
        </authorList>
    </citation>
    <scope>NUCLEOTIDE SEQUENCE</scope>
    <source>
        <strain evidence="3">Rmic-2018</strain>
        <tissue evidence="3">Larvae</tissue>
    </source>
</reference>
<feature type="region of interest" description="Disordered" evidence="1">
    <location>
        <begin position="103"/>
        <end position="153"/>
    </location>
</feature>
<dbReference type="EMBL" id="JABSTU010000009">
    <property type="protein sequence ID" value="KAH8020487.1"/>
    <property type="molecule type" value="Genomic_DNA"/>
</dbReference>
<feature type="region of interest" description="Disordered" evidence="1">
    <location>
        <begin position="1"/>
        <end position="78"/>
    </location>
</feature>
<feature type="compositionally biased region" description="Low complexity" evidence="1">
    <location>
        <begin position="284"/>
        <end position="295"/>
    </location>
</feature>
<feature type="transmembrane region" description="Helical" evidence="2">
    <location>
        <begin position="404"/>
        <end position="428"/>
    </location>
</feature>
<evidence type="ECO:0008006" key="5">
    <source>
        <dbReference type="Google" id="ProtNLM"/>
    </source>
</evidence>
<dbReference type="Proteomes" id="UP000821866">
    <property type="component" value="Chromosome 7"/>
</dbReference>
<evidence type="ECO:0000313" key="4">
    <source>
        <dbReference type="Proteomes" id="UP000821866"/>
    </source>
</evidence>
<dbReference type="AlphaFoldDB" id="A0A9J6DED3"/>
<protein>
    <recommendedName>
        <fullName evidence="5">Transmembrane protein</fullName>
    </recommendedName>
</protein>
<gene>
    <name evidence="3" type="ORF">HPB51_002436</name>
</gene>
<keyword evidence="2" id="KW-1133">Transmembrane helix</keyword>
<feature type="compositionally biased region" description="Polar residues" evidence="1">
    <location>
        <begin position="33"/>
        <end position="51"/>
    </location>
</feature>
<sequence>MSQPWHSMFTDSEEESESTTSVHARYENKPPGKSSTASTPASVETPSQQHLSPLDSDATPTPDTTQDNVPALAPQQGGCDALGYSFAKLISSLTDALNACCGTSPPPAPHDRNTDPGGKDGEVSEATELKNHDTEKPVAGETAKKDSVGDSTRSRSFLDDLAMDHRSPAELLAVELRDSIEKEMEEKLLQYRMLWQAGELSDPAALDYLEKEKEELQSTPLTALSPPFKEKENTVEEEKFAVHLVHVSPYEPATPVTSDEQATEPSSNGESTSEDDTPSPPPDAATSKSSSTPATQQDAAKEHDAAVLGCGEGGGFEDGVEEGKQEVHVEEVVDAARKAGAVGDTRVVAPSYLPKDVVQKIPDVPKDTAGAAVSPESEPVPPRHAHHAAGTQDTELVFRYKTSVGLTMTLLFLAAVVVSTVAIGQLAARNGQSESFREATTLLSLPEWNKSDNGRAQLMIPEEETEWDILTLDIT</sequence>
<proteinExistence type="predicted"/>